<gene>
    <name evidence="2" type="ORF">DY023_12275</name>
</gene>
<feature type="transmembrane region" description="Helical" evidence="1">
    <location>
        <begin position="53"/>
        <end position="77"/>
    </location>
</feature>
<evidence type="ECO:0000313" key="2">
    <source>
        <dbReference type="EMBL" id="REJ05014.1"/>
    </source>
</evidence>
<dbReference type="OrthoDB" id="4843372at2"/>
<feature type="transmembrane region" description="Helical" evidence="1">
    <location>
        <begin position="7"/>
        <end position="33"/>
    </location>
</feature>
<name>A0A371NS77_9MICO</name>
<dbReference type="RefSeq" id="WP_116242618.1">
    <property type="nucleotide sequence ID" value="NZ_QUAB01000044.1"/>
</dbReference>
<evidence type="ECO:0000256" key="1">
    <source>
        <dbReference type="SAM" id="Phobius"/>
    </source>
</evidence>
<feature type="transmembrane region" description="Helical" evidence="1">
    <location>
        <begin position="89"/>
        <end position="107"/>
    </location>
</feature>
<proteinExistence type="predicted"/>
<dbReference type="AlphaFoldDB" id="A0A371NS77"/>
<organism evidence="2 3">
    <name type="scientific">Microbacterium bovistercoris</name>
    <dbReference type="NCBI Taxonomy" id="2293570"/>
    <lineage>
        <taxon>Bacteria</taxon>
        <taxon>Bacillati</taxon>
        <taxon>Actinomycetota</taxon>
        <taxon>Actinomycetes</taxon>
        <taxon>Micrococcales</taxon>
        <taxon>Microbacteriaceae</taxon>
        <taxon>Microbacterium</taxon>
    </lineage>
</organism>
<comment type="caution">
    <text evidence="2">The sequence shown here is derived from an EMBL/GenBank/DDBJ whole genome shotgun (WGS) entry which is preliminary data.</text>
</comment>
<keyword evidence="1" id="KW-0812">Transmembrane</keyword>
<dbReference type="Proteomes" id="UP000262172">
    <property type="component" value="Unassembled WGS sequence"/>
</dbReference>
<keyword evidence="1" id="KW-0472">Membrane</keyword>
<feature type="transmembrane region" description="Helical" evidence="1">
    <location>
        <begin position="113"/>
        <end position="133"/>
    </location>
</feature>
<protein>
    <submittedName>
        <fullName evidence="2">Uncharacterized protein</fullName>
    </submittedName>
</protein>
<reference evidence="2 3" key="1">
    <citation type="submission" date="2018-08" db="EMBL/GenBank/DDBJ databases">
        <title>Isolation, diversity and antifungal activity of Actinobacteria from cow dung.</title>
        <authorList>
            <person name="Ling L."/>
        </authorList>
    </citation>
    <scope>NUCLEOTIDE SEQUENCE [LARGE SCALE GENOMIC DNA]</scope>
    <source>
        <strain evidence="2 3">NEAU-LLE</strain>
    </source>
</reference>
<sequence>MRTTYKVLAYTILVLVAVQAAMHAWASAGLVAFLAGGGTIDFTSDAPPAVPEFLGIIVHGMNGMYVIPIVAIVLLIISFFAKIPGGTRRAAIVLGLVALQVTLGILAHSLSSLALLHGANAILLASFAFFAGWRVSHPAKAPAAQQPAMV</sequence>
<keyword evidence="1" id="KW-1133">Transmembrane helix</keyword>
<accession>A0A371NS77</accession>
<evidence type="ECO:0000313" key="3">
    <source>
        <dbReference type="Proteomes" id="UP000262172"/>
    </source>
</evidence>
<dbReference type="EMBL" id="QUAB01000044">
    <property type="protein sequence ID" value="REJ05014.1"/>
    <property type="molecule type" value="Genomic_DNA"/>
</dbReference>
<keyword evidence="3" id="KW-1185">Reference proteome</keyword>